<organism evidence="2 3">
    <name type="scientific">Pseudomonas citronellolis</name>
    <dbReference type="NCBI Taxonomy" id="53408"/>
    <lineage>
        <taxon>Bacteria</taxon>
        <taxon>Pseudomonadati</taxon>
        <taxon>Pseudomonadota</taxon>
        <taxon>Gammaproteobacteria</taxon>
        <taxon>Pseudomonadales</taxon>
        <taxon>Pseudomonadaceae</taxon>
        <taxon>Pseudomonas</taxon>
    </lineage>
</organism>
<dbReference type="EMBL" id="JARJLR010000445">
    <property type="protein sequence ID" value="MDF3845327.1"/>
    <property type="molecule type" value="Genomic_DNA"/>
</dbReference>
<evidence type="ECO:0000313" key="3">
    <source>
        <dbReference type="Proteomes" id="UP001220662"/>
    </source>
</evidence>
<dbReference type="Gene3D" id="3.40.50.720">
    <property type="entry name" value="NAD(P)-binding Rossmann-like Domain"/>
    <property type="match status" value="1"/>
</dbReference>
<dbReference type="InterPro" id="IPR005097">
    <property type="entry name" value="Sacchrp_dh_NADP-bd"/>
</dbReference>
<gene>
    <name evidence="2" type="ORF">P3W55_26785</name>
</gene>
<proteinExistence type="predicted"/>
<protein>
    <submittedName>
        <fullName evidence="2">Saccharopine dehydrogenase NADP-binding domain-containing protein</fullName>
    </submittedName>
</protein>
<comment type="caution">
    <text evidence="2">The sequence shown here is derived from an EMBL/GenBank/DDBJ whole genome shotgun (WGS) entry which is preliminary data.</text>
</comment>
<evidence type="ECO:0000259" key="1">
    <source>
        <dbReference type="Pfam" id="PF03435"/>
    </source>
</evidence>
<reference evidence="2" key="1">
    <citation type="submission" date="2023-03" db="EMBL/GenBank/DDBJ databases">
        <title>Draft assemblies of triclosan tolerant bacteria isolated from returned activated sludge.</title>
        <authorList>
            <person name="Van Hamelsveld S."/>
        </authorList>
    </citation>
    <scope>NUCLEOTIDE SEQUENCE</scope>
    <source>
        <strain evidence="2">GW210015_S63</strain>
    </source>
</reference>
<dbReference type="Proteomes" id="UP001220662">
    <property type="component" value="Unassembled WGS sequence"/>
</dbReference>
<name>A0AAW6PDZ2_9PSED</name>
<dbReference type="SUPFAM" id="SSF51735">
    <property type="entry name" value="NAD(P)-binding Rossmann-fold domains"/>
    <property type="match status" value="1"/>
</dbReference>
<feature type="domain" description="Saccharopine dehydrogenase NADP binding" evidence="1">
    <location>
        <begin position="6"/>
        <end position="96"/>
    </location>
</feature>
<evidence type="ECO:0000313" key="2">
    <source>
        <dbReference type="EMBL" id="MDF3845327.1"/>
    </source>
</evidence>
<dbReference type="InterPro" id="IPR036291">
    <property type="entry name" value="NAD(P)-bd_dom_sf"/>
</dbReference>
<sequence>MSAPLIGLVGSGGSVGGAALALLRQRPGLRLRCGQRRPQVMPATPETRRLDIFDTAQLATFCEGCQVVLNCAGPSWLIGERVARAAHQAGAAYVDAFGNAALLTSLQGVDRPSIIGAGVFPGLTALLPRWLAHQDLERPTHLRVLAGGREPCSNAGGADLLLSSLGGFGIPNAHWCDDRVQPLVLAPGAEELPGFPERVHRSPYLTDELQHLAQALGLREASFCNVFSSPAVPALIASQCQRLSQSHAPHTLQEAVAQLVTAADLELQGRTPYYRLVVELEGWRSSRPCCLRAVLRSRDSYGLSAAVAVCATVHLLENDDWHGAGWAAQVLQPDTVVDAIRRHPACDALSLVELAGQQARDLSEEGSL</sequence>
<dbReference type="RefSeq" id="WP_082657030.1">
    <property type="nucleotide sequence ID" value="NZ_CP113096.1"/>
</dbReference>
<dbReference type="Pfam" id="PF03435">
    <property type="entry name" value="Sacchrp_dh_NADP"/>
    <property type="match status" value="1"/>
</dbReference>
<dbReference type="AlphaFoldDB" id="A0AAW6PDZ2"/>
<accession>A0AAW6PDZ2</accession>
<dbReference type="PANTHER" id="PTHR43781">
    <property type="entry name" value="SACCHAROPINE DEHYDROGENASE"/>
    <property type="match status" value="1"/>
</dbReference>
<dbReference type="PANTHER" id="PTHR43781:SF1">
    <property type="entry name" value="SACCHAROPINE DEHYDROGENASE"/>
    <property type="match status" value="1"/>
</dbReference>